<dbReference type="OrthoDB" id="10059102at2759"/>
<accession>A0A9C6U6M3</accession>
<evidence type="ECO:0000256" key="1">
    <source>
        <dbReference type="ARBA" id="ARBA00004613"/>
    </source>
</evidence>
<evidence type="ECO:0000313" key="10">
    <source>
        <dbReference type="RefSeq" id="XP_052123969.1"/>
    </source>
</evidence>
<dbReference type="InterPro" id="IPR050127">
    <property type="entry name" value="Serine_Proteases_S1"/>
</dbReference>
<keyword evidence="9" id="KW-1185">Reference proteome</keyword>
<dbReference type="InterPro" id="IPR001254">
    <property type="entry name" value="Trypsin_dom"/>
</dbReference>
<name>A0A9C6U6M3_FRAOC</name>
<comment type="subcellular location">
    <subcellularLocation>
        <location evidence="1">Secreted</location>
    </subcellularLocation>
</comment>
<dbReference type="SUPFAM" id="SSF50494">
    <property type="entry name" value="Trypsin-like serine proteases"/>
    <property type="match status" value="1"/>
</dbReference>
<dbReference type="FunFam" id="2.40.10.10:FF:000002">
    <property type="entry name" value="Transmembrane protease serine"/>
    <property type="match status" value="1"/>
</dbReference>
<keyword evidence="3" id="KW-0645">Protease</keyword>
<keyword evidence="5" id="KW-0720">Serine protease</keyword>
<dbReference type="AlphaFoldDB" id="A0A9C6U6M3"/>
<dbReference type="GeneID" id="127749519"/>
<dbReference type="GO" id="GO:0005615">
    <property type="term" value="C:extracellular space"/>
    <property type="evidence" value="ECO:0007669"/>
    <property type="project" value="TreeGrafter"/>
</dbReference>
<dbReference type="InterPro" id="IPR043504">
    <property type="entry name" value="Peptidase_S1_PA_chymotrypsin"/>
</dbReference>
<dbReference type="Proteomes" id="UP000504606">
    <property type="component" value="Unplaced"/>
</dbReference>
<organism evidence="9 10">
    <name type="scientific">Frankliniella occidentalis</name>
    <name type="common">Western flower thrips</name>
    <name type="synonym">Euthrips occidentalis</name>
    <dbReference type="NCBI Taxonomy" id="133901"/>
    <lineage>
        <taxon>Eukaryota</taxon>
        <taxon>Metazoa</taxon>
        <taxon>Ecdysozoa</taxon>
        <taxon>Arthropoda</taxon>
        <taxon>Hexapoda</taxon>
        <taxon>Insecta</taxon>
        <taxon>Pterygota</taxon>
        <taxon>Neoptera</taxon>
        <taxon>Paraneoptera</taxon>
        <taxon>Thysanoptera</taxon>
        <taxon>Terebrantia</taxon>
        <taxon>Thripoidea</taxon>
        <taxon>Thripidae</taxon>
        <taxon>Frankliniella</taxon>
    </lineage>
</organism>
<dbReference type="PANTHER" id="PTHR24264">
    <property type="entry name" value="TRYPSIN-RELATED"/>
    <property type="match status" value="1"/>
</dbReference>
<evidence type="ECO:0000256" key="7">
    <source>
        <dbReference type="ARBA" id="ARBA00024195"/>
    </source>
</evidence>
<evidence type="ECO:0000256" key="5">
    <source>
        <dbReference type="ARBA" id="ARBA00022825"/>
    </source>
</evidence>
<sequence>MPPFDLDQTRAVVRLPELSAGGDHQNTLSAGAWVLVSGWGVEKEDSDRPAVSLRKAKLRVVNHIVCRLLYATVSVISEHMMCAGSASGRDACSGDSGGPLVHTDPMNVTTQYGVVSFGRGCGHMYHPGVFTNLADKSIRLYVKTVSGI</sequence>
<dbReference type="KEGG" id="foc:127749519"/>
<evidence type="ECO:0000259" key="8">
    <source>
        <dbReference type="PROSITE" id="PS50240"/>
    </source>
</evidence>
<keyword evidence="6" id="KW-1015">Disulfide bond</keyword>
<comment type="similarity">
    <text evidence="7">Belongs to the peptidase S1 family. CLIP subfamily.</text>
</comment>
<protein>
    <submittedName>
        <fullName evidence="10">Trypsin 5G1-like</fullName>
    </submittedName>
</protein>
<dbReference type="InterPro" id="IPR009003">
    <property type="entry name" value="Peptidase_S1_PA"/>
</dbReference>
<dbReference type="InterPro" id="IPR033116">
    <property type="entry name" value="TRYPSIN_SER"/>
</dbReference>
<dbReference type="SMART" id="SM00020">
    <property type="entry name" value="Tryp_SPc"/>
    <property type="match status" value="1"/>
</dbReference>
<dbReference type="PROSITE" id="PS00135">
    <property type="entry name" value="TRYPSIN_SER"/>
    <property type="match status" value="1"/>
</dbReference>
<gene>
    <name evidence="10" type="primary">LOC127749519</name>
</gene>
<keyword evidence="2" id="KW-0964">Secreted</keyword>
<dbReference type="GO" id="GO:0006508">
    <property type="term" value="P:proteolysis"/>
    <property type="evidence" value="ECO:0007669"/>
    <property type="project" value="UniProtKB-KW"/>
</dbReference>
<dbReference type="GO" id="GO:0004252">
    <property type="term" value="F:serine-type endopeptidase activity"/>
    <property type="evidence" value="ECO:0007669"/>
    <property type="project" value="InterPro"/>
</dbReference>
<reference evidence="10" key="1">
    <citation type="submission" date="2025-08" db="UniProtKB">
        <authorList>
            <consortium name="RefSeq"/>
        </authorList>
    </citation>
    <scope>IDENTIFICATION</scope>
    <source>
        <tissue evidence="10">Whole organism</tissue>
    </source>
</reference>
<dbReference type="PANTHER" id="PTHR24264:SF65">
    <property type="entry name" value="SRCR DOMAIN-CONTAINING PROTEIN"/>
    <property type="match status" value="1"/>
</dbReference>
<evidence type="ECO:0000256" key="3">
    <source>
        <dbReference type="ARBA" id="ARBA00022670"/>
    </source>
</evidence>
<proteinExistence type="inferred from homology"/>
<dbReference type="PROSITE" id="PS50240">
    <property type="entry name" value="TRYPSIN_DOM"/>
    <property type="match status" value="1"/>
</dbReference>
<evidence type="ECO:0000256" key="6">
    <source>
        <dbReference type="ARBA" id="ARBA00023157"/>
    </source>
</evidence>
<evidence type="ECO:0000256" key="2">
    <source>
        <dbReference type="ARBA" id="ARBA00022525"/>
    </source>
</evidence>
<dbReference type="RefSeq" id="XP_052123969.1">
    <property type="nucleotide sequence ID" value="XM_052268009.1"/>
</dbReference>
<evidence type="ECO:0000256" key="4">
    <source>
        <dbReference type="ARBA" id="ARBA00022801"/>
    </source>
</evidence>
<evidence type="ECO:0000313" key="9">
    <source>
        <dbReference type="Proteomes" id="UP000504606"/>
    </source>
</evidence>
<feature type="domain" description="Peptidase S1" evidence="8">
    <location>
        <begin position="1"/>
        <end position="147"/>
    </location>
</feature>
<dbReference type="Gene3D" id="2.40.10.10">
    <property type="entry name" value="Trypsin-like serine proteases"/>
    <property type="match status" value="1"/>
</dbReference>
<keyword evidence="4" id="KW-0378">Hydrolase</keyword>
<dbReference type="Pfam" id="PF00089">
    <property type="entry name" value="Trypsin"/>
    <property type="match status" value="1"/>
</dbReference>